<evidence type="ECO:0000256" key="3">
    <source>
        <dbReference type="ARBA" id="ARBA00023315"/>
    </source>
</evidence>
<evidence type="ECO:0000256" key="1">
    <source>
        <dbReference type="ARBA" id="ARBA00022490"/>
    </source>
</evidence>
<comment type="function">
    <text evidence="4">Functions in the N-end rule pathway of protein degradation where it conjugates Leu from its aminoacyl-tRNA to the N-termini of proteins containing an N-terminal aspartate or glutamate.</text>
</comment>
<evidence type="ECO:0000259" key="6">
    <source>
        <dbReference type="Pfam" id="PF04377"/>
    </source>
</evidence>
<dbReference type="PANTHER" id="PTHR21367">
    <property type="entry name" value="ARGININE-TRNA-PROTEIN TRANSFERASE 1"/>
    <property type="match status" value="1"/>
</dbReference>
<dbReference type="InterPro" id="IPR007472">
    <property type="entry name" value="N-end_Aminoacyl_Trfase_C"/>
</dbReference>
<dbReference type="InterPro" id="IPR016181">
    <property type="entry name" value="Acyl_CoA_acyltransferase"/>
</dbReference>
<dbReference type="InterPro" id="IPR030700">
    <property type="entry name" value="N-end_Aminoacyl_Trfase"/>
</dbReference>
<dbReference type="Pfam" id="PF04376">
    <property type="entry name" value="ATE_N"/>
    <property type="match status" value="1"/>
</dbReference>
<dbReference type="Proteomes" id="UP000018731">
    <property type="component" value="Unassembled WGS sequence"/>
</dbReference>
<comment type="catalytic activity">
    <reaction evidence="4">
        <text>N-terminal L-aspartyl-[protein] + L-leucyl-tRNA(Leu) = N-terminal L-leucyl-L-aspartyl-[protein] + tRNA(Leu) + H(+)</text>
        <dbReference type="Rhea" id="RHEA:50420"/>
        <dbReference type="Rhea" id="RHEA-COMP:9613"/>
        <dbReference type="Rhea" id="RHEA-COMP:9622"/>
        <dbReference type="Rhea" id="RHEA-COMP:12669"/>
        <dbReference type="Rhea" id="RHEA-COMP:12674"/>
        <dbReference type="ChEBI" id="CHEBI:15378"/>
        <dbReference type="ChEBI" id="CHEBI:64720"/>
        <dbReference type="ChEBI" id="CHEBI:78442"/>
        <dbReference type="ChEBI" id="CHEBI:78494"/>
        <dbReference type="ChEBI" id="CHEBI:133042"/>
        <dbReference type="EC" id="2.3.2.29"/>
    </reaction>
</comment>
<keyword evidence="3 4" id="KW-0012">Acyltransferase</keyword>
<dbReference type="GO" id="GO:0005737">
    <property type="term" value="C:cytoplasm"/>
    <property type="evidence" value="ECO:0007669"/>
    <property type="project" value="UniProtKB-SubCell"/>
</dbReference>
<accession>V8CB48</accession>
<evidence type="ECO:0000313" key="8">
    <source>
        <dbReference type="Proteomes" id="UP000018731"/>
    </source>
</evidence>
<evidence type="ECO:0000313" key="7">
    <source>
        <dbReference type="EMBL" id="ETD24245.1"/>
    </source>
</evidence>
<feature type="domain" description="N-end rule aminoacyl transferase C-terminal" evidence="6">
    <location>
        <begin position="102"/>
        <end position="226"/>
    </location>
</feature>
<dbReference type="eggNOG" id="COG2935">
    <property type="taxonomic scope" value="Bacteria"/>
</dbReference>
<dbReference type="OrthoDB" id="9782022at2"/>
<comment type="similarity">
    <text evidence="4">Belongs to the R-transferase family. Bpt subfamily.</text>
</comment>
<dbReference type="NCBIfam" id="NF002344">
    <property type="entry name" value="PRK01305.2-1"/>
    <property type="match status" value="1"/>
</dbReference>
<organism evidence="7 8">
    <name type="scientific">Helicobacter macacae MIT 99-5501</name>
    <dbReference type="NCBI Taxonomy" id="1357400"/>
    <lineage>
        <taxon>Bacteria</taxon>
        <taxon>Pseudomonadati</taxon>
        <taxon>Campylobacterota</taxon>
        <taxon>Epsilonproteobacteria</taxon>
        <taxon>Campylobacterales</taxon>
        <taxon>Helicobacteraceae</taxon>
        <taxon>Helicobacter</taxon>
    </lineage>
</organism>
<dbReference type="AlphaFoldDB" id="V8CB48"/>
<keyword evidence="8" id="KW-1185">Reference proteome</keyword>
<dbReference type="InterPro" id="IPR017138">
    <property type="entry name" value="Asp_Glu_LeuTrfase"/>
</dbReference>
<dbReference type="HOGENOM" id="CLU_077607_0_0_7"/>
<name>V8CB48_9HELI</name>
<dbReference type="Pfam" id="PF04377">
    <property type="entry name" value="ATE_C"/>
    <property type="match status" value="1"/>
</dbReference>
<proteinExistence type="inferred from homology"/>
<dbReference type="STRING" id="1357400.HMPREF2086_00995"/>
<dbReference type="RefSeq" id="WP_023927721.1">
    <property type="nucleotide sequence ID" value="NZ_KI669454.1"/>
</dbReference>
<evidence type="ECO:0000256" key="2">
    <source>
        <dbReference type="ARBA" id="ARBA00022679"/>
    </source>
</evidence>
<dbReference type="GO" id="GO:0004057">
    <property type="term" value="F:arginyl-tRNA--protein transferase activity"/>
    <property type="evidence" value="ECO:0007669"/>
    <property type="project" value="InterPro"/>
</dbReference>
<dbReference type="InterPro" id="IPR007471">
    <property type="entry name" value="N-end_Aminoacyl_Trfase_N"/>
</dbReference>
<reference evidence="7 8" key="1">
    <citation type="journal article" date="2014" name="Genome Announc.">
        <title>Draft genome sequences of six enterohepatic helicobacter species isolated from humans and one from rhesus macaques.</title>
        <authorList>
            <person name="Shen Z."/>
            <person name="Sheh A."/>
            <person name="Young S.K."/>
            <person name="Abouelliel A."/>
            <person name="Ward D.V."/>
            <person name="Earl A.M."/>
            <person name="Fox J.G."/>
        </authorList>
    </citation>
    <scope>NUCLEOTIDE SEQUENCE [LARGE SCALE GENOMIC DNA]</scope>
    <source>
        <strain evidence="7 8">MIT 99-5501</strain>
    </source>
</reference>
<keyword evidence="2 4" id="KW-0808">Transferase</keyword>
<evidence type="ECO:0000259" key="5">
    <source>
        <dbReference type="Pfam" id="PF04376"/>
    </source>
</evidence>
<keyword evidence="1 4" id="KW-0963">Cytoplasm</keyword>
<dbReference type="PATRIC" id="fig|1357400.3.peg.1360"/>
<dbReference type="SUPFAM" id="SSF55729">
    <property type="entry name" value="Acyl-CoA N-acyltransferases (Nat)"/>
    <property type="match status" value="1"/>
</dbReference>
<comment type="catalytic activity">
    <reaction evidence="4">
        <text>N-terminal L-glutamyl-[protein] + L-leucyl-tRNA(Leu) = N-terminal L-leucyl-L-glutamyl-[protein] + tRNA(Leu) + H(+)</text>
        <dbReference type="Rhea" id="RHEA:50412"/>
        <dbReference type="Rhea" id="RHEA-COMP:9613"/>
        <dbReference type="Rhea" id="RHEA-COMP:9622"/>
        <dbReference type="Rhea" id="RHEA-COMP:12664"/>
        <dbReference type="Rhea" id="RHEA-COMP:12668"/>
        <dbReference type="ChEBI" id="CHEBI:15378"/>
        <dbReference type="ChEBI" id="CHEBI:64721"/>
        <dbReference type="ChEBI" id="CHEBI:78442"/>
        <dbReference type="ChEBI" id="CHEBI:78494"/>
        <dbReference type="ChEBI" id="CHEBI:133041"/>
        <dbReference type="EC" id="2.3.2.29"/>
    </reaction>
</comment>
<dbReference type="GO" id="GO:0071596">
    <property type="term" value="P:ubiquitin-dependent protein catabolic process via the N-end rule pathway"/>
    <property type="evidence" value="ECO:0007669"/>
    <property type="project" value="InterPro"/>
</dbReference>
<protein>
    <recommendedName>
        <fullName evidence="4">Aspartate/glutamate leucyltransferase</fullName>
        <ecNumber evidence="4">2.3.2.29</ecNumber>
    </recommendedName>
</protein>
<evidence type="ECO:0000256" key="4">
    <source>
        <dbReference type="HAMAP-Rule" id="MF_00689"/>
    </source>
</evidence>
<comment type="subcellular location">
    <subcellularLocation>
        <location evidence="4">Cytoplasm</location>
    </subcellularLocation>
</comment>
<dbReference type="EMBL" id="AZJI01000004">
    <property type="protein sequence ID" value="ETD24245.1"/>
    <property type="molecule type" value="Genomic_DNA"/>
</dbReference>
<dbReference type="EC" id="2.3.2.29" evidence="4"/>
<gene>
    <name evidence="4" type="primary">bpt</name>
    <name evidence="7" type="ORF">HMPREF2086_00995</name>
</gene>
<dbReference type="PANTHER" id="PTHR21367:SF1">
    <property type="entry name" value="ARGINYL-TRNA--PROTEIN TRANSFERASE 1"/>
    <property type="match status" value="1"/>
</dbReference>
<sequence length="261" mass="30837">MLQLAEFFSNPKETCSYFGDRCSHFRYFYIQQCPLEFCQGLIERGWRRFGEYFFVPICASCKECISIRQVVRGFEPNKSQRRVIAKNADTLITIARPSVDDERLALYDSYHSAMNIKKGWNYRGITKEVYSDNFVYGYNSFGYEITYRREGKLVGVGYFDMLKNSISSIYFFYDHNFARLSLGSFNILTQLLIAKRKNLSYFYPGYWIKNHYSMGYKEHFRPFEELINAPDIFEVPIWKPYFAESNTSSDDFRAKSSVKSI</sequence>
<dbReference type="GO" id="GO:0008914">
    <property type="term" value="F:leucyl-tRNA--protein transferase activity"/>
    <property type="evidence" value="ECO:0007669"/>
    <property type="project" value="UniProtKB-UniRule"/>
</dbReference>
<dbReference type="HAMAP" id="MF_00689">
    <property type="entry name" value="Bpt"/>
    <property type="match status" value="1"/>
</dbReference>
<feature type="domain" description="N-end aminoacyl transferase N-terminal" evidence="5">
    <location>
        <begin position="14"/>
        <end position="82"/>
    </location>
</feature>
<dbReference type="PIRSF" id="PIRSF037208">
    <property type="entry name" value="ATE_pro_prd"/>
    <property type="match status" value="1"/>
</dbReference>
<comment type="caution">
    <text evidence="7">The sequence shown here is derived from an EMBL/GenBank/DDBJ whole genome shotgun (WGS) entry which is preliminary data.</text>
</comment>